<evidence type="ECO:0000313" key="2">
    <source>
        <dbReference type="EMBL" id="KAL3310973.1"/>
    </source>
</evidence>
<accession>A0ABD2PU28</accession>
<feature type="signal peptide" evidence="1">
    <location>
        <begin position="1"/>
        <end position="29"/>
    </location>
</feature>
<protein>
    <submittedName>
        <fullName evidence="2">Uncharacterized protein</fullName>
    </submittedName>
</protein>
<keyword evidence="1" id="KW-0732">Signal</keyword>
<dbReference type="EMBL" id="JBJKFK010002530">
    <property type="protein sequence ID" value="KAL3310973.1"/>
    <property type="molecule type" value="Genomic_DNA"/>
</dbReference>
<evidence type="ECO:0000313" key="3">
    <source>
        <dbReference type="Proteomes" id="UP001626550"/>
    </source>
</evidence>
<evidence type="ECO:0000256" key="1">
    <source>
        <dbReference type="SAM" id="SignalP"/>
    </source>
</evidence>
<proteinExistence type="predicted"/>
<dbReference type="Proteomes" id="UP001626550">
    <property type="component" value="Unassembled WGS sequence"/>
</dbReference>
<reference evidence="2 3" key="1">
    <citation type="submission" date="2024-11" db="EMBL/GenBank/DDBJ databases">
        <title>Adaptive evolution of stress response genes in parasites aligns with host niche diversity.</title>
        <authorList>
            <person name="Hahn C."/>
            <person name="Resl P."/>
        </authorList>
    </citation>
    <scope>NUCLEOTIDE SEQUENCE [LARGE SCALE GENOMIC DNA]</scope>
    <source>
        <strain evidence="2">EGGRZ-B1_66</strain>
        <tissue evidence="2">Body</tissue>
    </source>
</reference>
<sequence length="115" mass="12553">IACQGNFHLLAALALELYWGAMMQPFVEAEGSLHGRIMKYRVRIVELVHSVGSSLGKEQLKNLTAMANGRAAVIENREKKFCHTTLCKNLPSSTLIPFSTAWKALQAVLCGSGHA</sequence>
<feature type="non-terminal residue" evidence="2">
    <location>
        <position position="1"/>
    </location>
</feature>
<feature type="chain" id="PRO_5044781812" evidence="1">
    <location>
        <begin position="30"/>
        <end position="115"/>
    </location>
</feature>
<gene>
    <name evidence="2" type="ORF">Ciccas_010450</name>
</gene>
<comment type="caution">
    <text evidence="2">The sequence shown here is derived from an EMBL/GenBank/DDBJ whole genome shotgun (WGS) entry which is preliminary data.</text>
</comment>
<name>A0ABD2PU28_9PLAT</name>
<dbReference type="AlphaFoldDB" id="A0ABD2PU28"/>
<organism evidence="2 3">
    <name type="scientific">Cichlidogyrus casuarinus</name>
    <dbReference type="NCBI Taxonomy" id="1844966"/>
    <lineage>
        <taxon>Eukaryota</taxon>
        <taxon>Metazoa</taxon>
        <taxon>Spiralia</taxon>
        <taxon>Lophotrochozoa</taxon>
        <taxon>Platyhelminthes</taxon>
        <taxon>Monogenea</taxon>
        <taxon>Monopisthocotylea</taxon>
        <taxon>Dactylogyridea</taxon>
        <taxon>Ancyrocephalidae</taxon>
        <taxon>Cichlidogyrus</taxon>
    </lineage>
</organism>
<keyword evidence="3" id="KW-1185">Reference proteome</keyword>